<feature type="transmembrane region" description="Helical" evidence="9">
    <location>
        <begin position="62"/>
        <end position="93"/>
    </location>
</feature>
<dbReference type="InterPro" id="IPR011527">
    <property type="entry name" value="ABC1_TM_dom"/>
</dbReference>
<feature type="region of interest" description="Disordered" evidence="8">
    <location>
        <begin position="1"/>
        <end position="31"/>
    </location>
</feature>
<dbReference type="PROSITE" id="PS50929">
    <property type="entry name" value="ABC_TM1F"/>
    <property type="match status" value="2"/>
</dbReference>
<dbReference type="EMBL" id="FMJY01000004">
    <property type="protein sequence ID" value="SCO83397.1"/>
    <property type="molecule type" value="Genomic_DNA"/>
</dbReference>
<keyword evidence="4" id="KW-0547">Nucleotide-binding</keyword>
<feature type="compositionally biased region" description="Acidic residues" evidence="8">
    <location>
        <begin position="473"/>
        <end position="489"/>
    </location>
</feature>
<dbReference type="GO" id="GO:0005524">
    <property type="term" value="F:ATP binding"/>
    <property type="evidence" value="ECO:0007669"/>
    <property type="project" value="UniProtKB-KW"/>
</dbReference>
<dbReference type="Gene3D" id="1.20.1560.10">
    <property type="entry name" value="ABC transporter type 1, transmembrane domain"/>
    <property type="match status" value="1"/>
</dbReference>
<evidence type="ECO:0000256" key="6">
    <source>
        <dbReference type="ARBA" id="ARBA00022989"/>
    </source>
</evidence>
<protein>
    <submittedName>
        <fullName evidence="12">Related to multidrug resistance protein</fullName>
    </submittedName>
</protein>
<dbReference type="PANTHER" id="PTHR43394">
    <property type="entry name" value="ATP-DEPENDENT PERMEASE MDL1, MITOCHONDRIAL"/>
    <property type="match status" value="1"/>
</dbReference>
<dbReference type="GO" id="GO:0005743">
    <property type="term" value="C:mitochondrial inner membrane"/>
    <property type="evidence" value="ECO:0007669"/>
    <property type="project" value="TreeGrafter"/>
</dbReference>
<dbReference type="CDD" id="cd18577">
    <property type="entry name" value="ABC_6TM_Pgp_ABCB1_D1_like"/>
    <property type="match status" value="1"/>
</dbReference>
<keyword evidence="6 9" id="KW-1133">Transmembrane helix</keyword>
<dbReference type="VEuPathDB" id="FungiDB:FOMG_05131"/>
<evidence type="ECO:0000256" key="3">
    <source>
        <dbReference type="ARBA" id="ARBA00022692"/>
    </source>
</evidence>
<dbReference type="SMART" id="SM00382">
    <property type="entry name" value="AAA"/>
    <property type="match status" value="2"/>
</dbReference>
<comment type="subcellular location">
    <subcellularLocation>
        <location evidence="1">Membrane</location>
        <topology evidence="1">Multi-pass membrane protein</topology>
    </subcellularLocation>
</comment>
<feature type="domain" description="ABC transporter" evidence="10">
    <location>
        <begin position="394"/>
        <end position="686"/>
    </location>
</feature>
<dbReference type="Proteomes" id="UP000219369">
    <property type="component" value="Unassembled WGS sequence"/>
</dbReference>
<feature type="transmembrane region" description="Helical" evidence="9">
    <location>
        <begin position="899"/>
        <end position="919"/>
    </location>
</feature>
<dbReference type="PROSITE" id="PS00211">
    <property type="entry name" value="ABC_TRANSPORTER_1"/>
    <property type="match status" value="2"/>
</dbReference>
<feature type="domain" description="ABC transporter" evidence="10">
    <location>
        <begin position="1078"/>
        <end position="1315"/>
    </location>
</feature>
<dbReference type="Pfam" id="PF00664">
    <property type="entry name" value="ABC_membrane"/>
    <property type="match status" value="2"/>
</dbReference>
<feature type="transmembrane region" description="Helical" evidence="9">
    <location>
        <begin position="796"/>
        <end position="819"/>
    </location>
</feature>
<gene>
    <name evidence="12" type="ORF">FRV6_07610</name>
</gene>
<feature type="transmembrane region" description="Helical" evidence="9">
    <location>
        <begin position="873"/>
        <end position="893"/>
    </location>
</feature>
<dbReference type="SUPFAM" id="SSF90123">
    <property type="entry name" value="ABC transporter transmembrane region"/>
    <property type="match status" value="2"/>
</dbReference>
<dbReference type="VEuPathDB" id="FungiDB:FOXG_01943"/>
<dbReference type="VEuPathDB" id="FungiDB:FOZG_05303"/>
<dbReference type="GO" id="GO:0016887">
    <property type="term" value="F:ATP hydrolysis activity"/>
    <property type="evidence" value="ECO:0007669"/>
    <property type="project" value="InterPro"/>
</dbReference>
<sequence>MTVDHHDKIEKPANSPSPEPQGPLTKDETEDELQAKAKVRPERTANFKDYLRIFSYATKWDFFAYAAGFFASIGAGITLPLMNVVFALGQFVGNFTEYFMPGSTTSRSEFNKSIDKLALYMFALFLGRFVLNSINKFVFRMIGIRLSSAIRLHYLQRLFGQSIHVLDSMPPGYATGTITSTANVLQLGISEKLGTFVEYNSTIVAAIIVAFVKNWSLTLVTSSIILYLFLVLGTFLPMILKVNALITKAEGRAGAVASEALASVRMVAACGAESRISRRYAQFAEETRQHGKLLSPLVGGQLGLIFFGLYAGFALCFWFGAKSYSEGRLDNVGDVLVVLLSVMIVVLSLERTSTPLLAVGKATVAACEFFVVIDAPQPAKGTLKEPEVSSTQDIIFEDVTFAYPSRPHVKVLDGLDLRIEAGKINAIVGPSGGGKSTIVGLIQRWYTLQDQHVLAKVIEKEKKGGRKNKKDESDEDVDAENVVDNEPEESGPPIEVHGRILTAGQLLDDIDLKWWRSQIGLVSQEPFLFNDTIYKNVAYGLIGSPWENETEDKKRELVREACRESFADEFIDRLPDGLDTLVGDSGAKLSGGQRQRLAIARSIVRKPSILILDEATSAIDVRGERIVQAALDRAAKDRTTITIAHRLSTIKKADRIIVLKKGKVAESGTHDSLMTIEGGVYSGLVHAQSLSLGEPTDAGDESVETEDKPTLANVTSIAASEVDTSTEASKDKARNFFTSFGRLFYESKNVWPAFFLTLFAGACVGAGVPLQAWIFGKIIVSFNDIGTDSDLSGSNFWSLMFVVLASGIGISYFVVVFVATRMSSTIRVKYQKQYFDAVMFQKTSFFDHEDHSHGTITSRLGQDPKQLEELMGLNMASVFVALFNVVGAISIAFAFAWKLALVSCCVVLPIMIVSAYWRFKYELAFEKMNNDVFAESSKFASESIGAFRTVTSLTLEDSICLRYQNLLNEHVVSAYRKARWVSILFGFSDSASMACQALNFWWGGRLLSRHEIGLVAFFVCFMAITNGSEAAGQALGFGPNSAMASAAANRILNMRESRPRDKVSTSQEIPDTDGGMSIELENIAFKYPTRSTPVFKGLSLKIEKGQFTGLVGASGSGKSSIISLLERFYDLDKGRILLNGKDATDINLYEYRKYFSLVAQEATLFQGTIRENILLGVDPLAITDEQLHQACRDASIHDFIVSLPEGYNTNIGSRGVSLSGGQKQRVAIARALIRDPKVLLLDEATSSLDSESEKLVQSAFERASEGRTMLVVAHRLATVQNADVIFVLGDGQLLEHGNHAELLKRRGVYWNMCQSQALDR</sequence>
<dbReference type="GO" id="GO:0015421">
    <property type="term" value="F:ABC-type oligopeptide transporter activity"/>
    <property type="evidence" value="ECO:0007669"/>
    <property type="project" value="TreeGrafter"/>
</dbReference>
<dbReference type="VEuPathDB" id="FungiDB:HZS61_009852"/>
<name>A0A2H3T442_FUSOX</name>
<dbReference type="InterPro" id="IPR036640">
    <property type="entry name" value="ABC1_TM_sf"/>
</dbReference>
<evidence type="ECO:0000256" key="1">
    <source>
        <dbReference type="ARBA" id="ARBA00004141"/>
    </source>
</evidence>
<evidence type="ECO:0000256" key="7">
    <source>
        <dbReference type="ARBA" id="ARBA00023136"/>
    </source>
</evidence>
<dbReference type="InterPro" id="IPR017871">
    <property type="entry name" value="ABC_transporter-like_CS"/>
</dbReference>
<dbReference type="InterPro" id="IPR003439">
    <property type="entry name" value="ABC_transporter-like_ATP-bd"/>
</dbReference>
<feature type="domain" description="ABC transmembrane type-1" evidence="11">
    <location>
        <begin position="66"/>
        <end position="354"/>
    </location>
</feature>
<proteinExistence type="inferred from homology"/>
<dbReference type="Pfam" id="PF00005">
    <property type="entry name" value="ABC_tran"/>
    <property type="match status" value="2"/>
</dbReference>
<evidence type="ECO:0000256" key="8">
    <source>
        <dbReference type="SAM" id="MobiDB-lite"/>
    </source>
</evidence>
<dbReference type="VEuPathDB" id="FungiDB:FOC1_g10013823"/>
<reference evidence="13" key="1">
    <citation type="submission" date="2016-09" db="EMBL/GenBank/DDBJ databases">
        <authorList>
            <person name="Guldener U."/>
        </authorList>
    </citation>
    <scope>NUCLEOTIDE SEQUENCE [LARGE SCALE GENOMIC DNA]</scope>
    <source>
        <strain evidence="13">V64-1</strain>
    </source>
</reference>
<keyword evidence="5" id="KW-0067">ATP-binding</keyword>
<evidence type="ECO:0000313" key="12">
    <source>
        <dbReference type="EMBL" id="SCO83397.1"/>
    </source>
</evidence>
<dbReference type="FunFam" id="3.40.50.300:FF:000913">
    <property type="entry name" value="ABC multidrug transporter SitT"/>
    <property type="match status" value="1"/>
</dbReference>
<evidence type="ECO:0000256" key="5">
    <source>
        <dbReference type="ARBA" id="ARBA00022840"/>
    </source>
</evidence>
<evidence type="ECO:0000256" key="2">
    <source>
        <dbReference type="ARBA" id="ARBA00007577"/>
    </source>
</evidence>
<dbReference type="OrthoDB" id="6500128at2759"/>
<feature type="transmembrane region" description="Helical" evidence="9">
    <location>
        <begin position="332"/>
        <end position="349"/>
    </location>
</feature>
<dbReference type="Gene3D" id="3.40.50.300">
    <property type="entry name" value="P-loop containing nucleotide triphosphate hydrolases"/>
    <property type="match status" value="2"/>
</dbReference>
<dbReference type="SUPFAM" id="SSF52540">
    <property type="entry name" value="P-loop containing nucleoside triphosphate hydrolases"/>
    <property type="match status" value="3"/>
</dbReference>
<keyword evidence="3 9" id="KW-0812">Transmembrane</keyword>
<organism evidence="12 13">
    <name type="scientific">Fusarium oxysporum</name>
    <name type="common">Fusarium vascular wilt</name>
    <dbReference type="NCBI Taxonomy" id="5507"/>
    <lineage>
        <taxon>Eukaryota</taxon>
        <taxon>Fungi</taxon>
        <taxon>Dikarya</taxon>
        <taxon>Ascomycota</taxon>
        <taxon>Pezizomycotina</taxon>
        <taxon>Sordariomycetes</taxon>
        <taxon>Hypocreomycetidae</taxon>
        <taxon>Hypocreales</taxon>
        <taxon>Nectriaceae</taxon>
        <taxon>Fusarium</taxon>
        <taxon>Fusarium oxysporum species complex</taxon>
    </lineage>
</organism>
<dbReference type="InterPro" id="IPR003593">
    <property type="entry name" value="AAA+_ATPase"/>
</dbReference>
<evidence type="ECO:0000256" key="4">
    <source>
        <dbReference type="ARBA" id="ARBA00022741"/>
    </source>
</evidence>
<comment type="similarity">
    <text evidence="2">Belongs to the ABC transporter superfamily. ABCB family. Multidrug resistance exporter (TC 3.A.1.201) subfamily.</text>
</comment>
<dbReference type="VEuPathDB" id="FungiDB:FOIG_12201"/>
<dbReference type="GO" id="GO:0090374">
    <property type="term" value="P:oligopeptide export from mitochondrion"/>
    <property type="evidence" value="ECO:0007669"/>
    <property type="project" value="TreeGrafter"/>
</dbReference>
<dbReference type="CDD" id="cd18578">
    <property type="entry name" value="ABC_6TM_Pgp_ABCB1_D2_like"/>
    <property type="match status" value="1"/>
</dbReference>
<feature type="compositionally biased region" description="Basic and acidic residues" evidence="8">
    <location>
        <begin position="1"/>
        <end position="11"/>
    </location>
</feature>
<feature type="transmembrane region" description="Helical" evidence="9">
    <location>
        <begin position="750"/>
        <end position="776"/>
    </location>
</feature>
<evidence type="ECO:0000259" key="11">
    <source>
        <dbReference type="PROSITE" id="PS50929"/>
    </source>
</evidence>
<feature type="domain" description="ABC transmembrane type-1" evidence="11">
    <location>
        <begin position="755"/>
        <end position="1043"/>
    </location>
</feature>
<dbReference type="VEuPathDB" id="FungiDB:FOC4_g10011509"/>
<evidence type="ECO:0000256" key="9">
    <source>
        <dbReference type="SAM" id="Phobius"/>
    </source>
</evidence>
<keyword evidence="7 9" id="KW-0472">Membrane</keyword>
<dbReference type="InterPro" id="IPR027417">
    <property type="entry name" value="P-loop_NTPase"/>
</dbReference>
<feature type="transmembrane region" description="Helical" evidence="9">
    <location>
        <begin position="224"/>
        <end position="242"/>
    </location>
</feature>
<evidence type="ECO:0000313" key="13">
    <source>
        <dbReference type="Proteomes" id="UP000219369"/>
    </source>
</evidence>
<dbReference type="InterPro" id="IPR039421">
    <property type="entry name" value="Type_1_exporter"/>
</dbReference>
<feature type="region of interest" description="Disordered" evidence="8">
    <location>
        <begin position="464"/>
        <end position="495"/>
    </location>
</feature>
<dbReference type="PROSITE" id="PS50893">
    <property type="entry name" value="ABC_TRANSPORTER_2"/>
    <property type="match status" value="2"/>
</dbReference>
<evidence type="ECO:0000259" key="10">
    <source>
        <dbReference type="PROSITE" id="PS50893"/>
    </source>
</evidence>
<dbReference type="PANTHER" id="PTHR43394:SF18">
    <property type="entry name" value="ABC TRANSPORTER B FAMILY MEMBER 11-LIKE"/>
    <property type="match status" value="1"/>
</dbReference>
<feature type="transmembrane region" description="Helical" evidence="9">
    <location>
        <begin position="113"/>
        <end position="131"/>
    </location>
</feature>
<feature type="transmembrane region" description="Helical" evidence="9">
    <location>
        <begin position="297"/>
        <end position="320"/>
    </location>
</feature>
<accession>A0A2H3T442</accession>